<organism evidence="1 2">
    <name type="scientific">Jimgerdemannia flammicorona</name>
    <dbReference type="NCBI Taxonomy" id="994334"/>
    <lineage>
        <taxon>Eukaryota</taxon>
        <taxon>Fungi</taxon>
        <taxon>Fungi incertae sedis</taxon>
        <taxon>Mucoromycota</taxon>
        <taxon>Mucoromycotina</taxon>
        <taxon>Endogonomycetes</taxon>
        <taxon>Endogonales</taxon>
        <taxon>Endogonaceae</taxon>
        <taxon>Jimgerdemannia</taxon>
    </lineage>
</organism>
<sequence>MKVDGVVCTEFSHTELLSMEVIGHDWLQDESGTILRGHAPCWLCCRVLRMFSRMDLIELLQVVRVAFVHAHENSALVALWHAFTRHLFDATNLEGNGPSKFDEAWLLCELINFLWTLRIEVLNTTKILEKHMEKALEIELGGRCGQYLYDVLRPVTSPPESKIATTTLDKKTEYARVGEHVLPGSSPVREED</sequence>
<accession>A0A433DNJ3</accession>
<proteinExistence type="predicted"/>
<dbReference type="Proteomes" id="UP000268093">
    <property type="component" value="Unassembled WGS sequence"/>
</dbReference>
<gene>
    <name evidence="1" type="ORF">BC936DRAFT_147090</name>
</gene>
<keyword evidence="2" id="KW-1185">Reference proteome</keyword>
<name>A0A433DNJ3_9FUNG</name>
<dbReference type="EMBL" id="RBNI01000006">
    <property type="protein sequence ID" value="RUP52454.1"/>
    <property type="molecule type" value="Genomic_DNA"/>
</dbReference>
<evidence type="ECO:0000313" key="1">
    <source>
        <dbReference type="EMBL" id="RUP52454.1"/>
    </source>
</evidence>
<reference evidence="1 2" key="1">
    <citation type="journal article" date="2018" name="New Phytol.">
        <title>Phylogenomics of Endogonaceae and evolution of mycorrhizas within Mucoromycota.</title>
        <authorList>
            <person name="Chang Y."/>
            <person name="Desiro A."/>
            <person name="Na H."/>
            <person name="Sandor L."/>
            <person name="Lipzen A."/>
            <person name="Clum A."/>
            <person name="Barry K."/>
            <person name="Grigoriev I.V."/>
            <person name="Martin F.M."/>
            <person name="Stajich J.E."/>
            <person name="Smith M.E."/>
            <person name="Bonito G."/>
            <person name="Spatafora J.W."/>
        </authorList>
    </citation>
    <scope>NUCLEOTIDE SEQUENCE [LARGE SCALE GENOMIC DNA]</scope>
    <source>
        <strain evidence="1 2">GMNB39</strain>
    </source>
</reference>
<evidence type="ECO:0000313" key="2">
    <source>
        <dbReference type="Proteomes" id="UP000268093"/>
    </source>
</evidence>
<protein>
    <submittedName>
        <fullName evidence="1">Uncharacterized protein</fullName>
    </submittedName>
</protein>
<dbReference type="AlphaFoldDB" id="A0A433DNJ3"/>
<comment type="caution">
    <text evidence="1">The sequence shown here is derived from an EMBL/GenBank/DDBJ whole genome shotgun (WGS) entry which is preliminary data.</text>
</comment>